<dbReference type="AlphaFoldDB" id="A0A2P8HZ33"/>
<evidence type="ECO:0000256" key="2">
    <source>
        <dbReference type="SAM" id="MobiDB-lite"/>
    </source>
</evidence>
<dbReference type="SMART" id="SM00331">
    <property type="entry name" value="PP2C_SIG"/>
    <property type="match status" value="1"/>
</dbReference>
<evidence type="ECO:0000256" key="1">
    <source>
        <dbReference type="ARBA" id="ARBA00022801"/>
    </source>
</evidence>
<dbReference type="InterPro" id="IPR052016">
    <property type="entry name" value="Bact_Sigma-Reg"/>
</dbReference>
<keyword evidence="5" id="KW-1185">Reference proteome</keyword>
<gene>
    <name evidence="4" type="ORF">B0I31_1201</name>
</gene>
<evidence type="ECO:0000313" key="5">
    <source>
        <dbReference type="Proteomes" id="UP000241118"/>
    </source>
</evidence>
<reference evidence="4 5" key="1">
    <citation type="submission" date="2018-03" db="EMBL/GenBank/DDBJ databases">
        <title>Genomic Encyclopedia of Type Strains, Phase III (KMG-III): the genomes of soil and plant-associated and newly described type strains.</title>
        <authorList>
            <person name="Whitman W."/>
        </authorList>
    </citation>
    <scope>NUCLEOTIDE SEQUENCE [LARGE SCALE GENOMIC DNA]</scope>
    <source>
        <strain evidence="4 5">CGMCC 4.7097</strain>
    </source>
</reference>
<dbReference type="PANTHER" id="PTHR43156:SF2">
    <property type="entry name" value="STAGE II SPORULATION PROTEIN E"/>
    <property type="match status" value="1"/>
</dbReference>
<evidence type="ECO:0000259" key="3">
    <source>
        <dbReference type="PROSITE" id="PS51746"/>
    </source>
</evidence>
<protein>
    <submittedName>
        <fullName evidence="4">Stage II sporulation protein E</fullName>
    </submittedName>
</protein>
<comment type="caution">
    <text evidence="4">The sequence shown here is derived from an EMBL/GenBank/DDBJ whole genome shotgun (WGS) entry which is preliminary data.</text>
</comment>
<dbReference type="GO" id="GO:0016791">
    <property type="term" value="F:phosphatase activity"/>
    <property type="evidence" value="ECO:0007669"/>
    <property type="project" value="TreeGrafter"/>
</dbReference>
<dbReference type="SUPFAM" id="SSF81606">
    <property type="entry name" value="PP2C-like"/>
    <property type="match status" value="1"/>
</dbReference>
<dbReference type="Pfam" id="PF07228">
    <property type="entry name" value="SpoIIE"/>
    <property type="match status" value="1"/>
</dbReference>
<dbReference type="Proteomes" id="UP000241118">
    <property type="component" value="Unassembled WGS sequence"/>
</dbReference>
<name>A0A2P8HZ33_SACCR</name>
<accession>A0A2P8HZ33</accession>
<feature type="region of interest" description="Disordered" evidence="2">
    <location>
        <begin position="407"/>
        <end position="430"/>
    </location>
</feature>
<organism evidence="4 5">
    <name type="scientific">Saccharothrix carnea</name>
    <dbReference type="NCBI Taxonomy" id="1280637"/>
    <lineage>
        <taxon>Bacteria</taxon>
        <taxon>Bacillati</taxon>
        <taxon>Actinomycetota</taxon>
        <taxon>Actinomycetes</taxon>
        <taxon>Pseudonocardiales</taxon>
        <taxon>Pseudonocardiaceae</taxon>
        <taxon>Saccharothrix</taxon>
    </lineage>
</organism>
<dbReference type="PROSITE" id="PS51746">
    <property type="entry name" value="PPM_2"/>
    <property type="match status" value="1"/>
</dbReference>
<feature type="domain" description="PPM-type phosphatase" evidence="3">
    <location>
        <begin position="196"/>
        <end position="400"/>
    </location>
</feature>
<dbReference type="EMBL" id="PYAX01000020">
    <property type="protein sequence ID" value="PSL51471.1"/>
    <property type="molecule type" value="Genomic_DNA"/>
</dbReference>
<evidence type="ECO:0000313" key="4">
    <source>
        <dbReference type="EMBL" id="PSL51471.1"/>
    </source>
</evidence>
<dbReference type="PANTHER" id="PTHR43156">
    <property type="entry name" value="STAGE II SPORULATION PROTEIN E-RELATED"/>
    <property type="match status" value="1"/>
</dbReference>
<keyword evidence="1" id="KW-0378">Hydrolase</keyword>
<proteinExistence type="predicted"/>
<dbReference type="InterPro" id="IPR001932">
    <property type="entry name" value="PPM-type_phosphatase-like_dom"/>
</dbReference>
<dbReference type="Gene3D" id="3.60.40.10">
    <property type="entry name" value="PPM-type phosphatase domain"/>
    <property type="match status" value="1"/>
</dbReference>
<sequence>MFGHVGGVVGWTTEWSEVAVDGGVVGTGDVLAAAESAPPGESVEVVARDLAKRFGAFDVSYLLTDLVDEQLVRLTSTSQDPDGRDAERVDLRGSAYEEVLRTQRPWREEDGDGVRVVLPVTNRGDCVGVLEVTVPSLDEDVLAQLGEAAHALAYVILTDRRFTDLYHTGRRTTTMSLAAEIQHQLLPSASCCEAGQFTVAGALVPADDIGGDTYDYVLDRETLHLSMTDAVGHDVASALTATLLVGALRGARRAGRDLTGQARQANQAMLDHAGGSLATGLLLRVNLNSGIGELVNAGHPTPLRLRDGVVESVELEVDLLFGVAPHEYRAQRLDLRPGDRLVLITDGMFERDAADLDLPALIRDTEGLHPREVVRAATRAVRHACGDHLQDDATVLCLDWHGTNRTERQADNGADIDTASPARDNGNTPG</sequence>
<dbReference type="InterPro" id="IPR036457">
    <property type="entry name" value="PPM-type-like_dom_sf"/>
</dbReference>